<accession>Q0UF22</accession>
<dbReference type="GeneID" id="5976836"/>
<evidence type="ECO:0000313" key="2">
    <source>
        <dbReference type="EMBL" id="EAT82907.2"/>
    </source>
</evidence>
<gene>
    <name evidence="2" type="ORF">SNOG_09642</name>
</gene>
<protein>
    <submittedName>
        <fullName evidence="2">Uncharacterized protein</fullName>
    </submittedName>
</protein>
<evidence type="ECO:0000256" key="1">
    <source>
        <dbReference type="SAM" id="MobiDB-lite"/>
    </source>
</evidence>
<feature type="compositionally biased region" description="Low complexity" evidence="1">
    <location>
        <begin position="37"/>
        <end position="47"/>
    </location>
</feature>
<evidence type="ECO:0000313" key="3">
    <source>
        <dbReference type="Proteomes" id="UP000001055"/>
    </source>
</evidence>
<organism evidence="2 3">
    <name type="scientific">Phaeosphaeria nodorum (strain SN15 / ATCC MYA-4574 / FGSC 10173)</name>
    <name type="common">Glume blotch fungus</name>
    <name type="synonym">Parastagonospora nodorum</name>
    <dbReference type="NCBI Taxonomy" id="321614"/>
    <lineage>
        <taxon>Eukaryota</taxon>
        <taxon>Fungi</taxon>
        <taxon>Dikarya</taxon>
        <taxon>Ascomycota</taxon>
        <taxon>Pezizomycotina</taxon>
        <taxon>Dothideomycetes</taxon>
        <taxon>Pleosporomycetidae</taxon>
        <taxon>Pleosporales</taxon>
        <taxon>Pleosporineae</taxon>
        <taxon>Phaeosphaeriaceae</taxon>
        <taxon>Parastagonospora</taxon>
    </lineage>
</organism>
<sequence length="68" mass="7761">MQIFGNSSRGRRLRWKLRLLTQSTTSRARSRTRRAFPRTSSVSFSPASSSRMAALFRTTTSRRSPPSI</sequence>
<dbReference type="AlphaFoldDB" id="Q0UF22"/>
<reference evidence="3" key="1">
    <citation type="journal article" date="2007" name="Plant Cell">
        <title>Dothideomycete-plant interactions illuminated by genome sequencing and EST analysis of the wheat pathogen Stagonospora nodorum.</title>
        <authorList>
            <person name="Hane J.K."/>
            <person name="Lowe R.G."/>
            <person name="Solomon P.S."/>
            <person name="Tan K.C."/>
            <person name="Schoch C.L."/>
            <person name="Spatafora J.W."/>
            <person name="Crous P.W."/>
            <person name="Kodira C."/>
            <person name="Birren B.W."/>
            <person name="Galagan J.E."/>
            <person name="Torriani S.F."/>
            <person name="McDonald B.A."/>
            <person name="Oliver R.P."/>
        </authorList>
    </citation>
    <scope>NUCLEOTIDE SEQUENCE [LARGE SCALE GENOMIC DNA]</scope>
    <source>
        <strain evidence="3">SN15 / ATCC MYA-4574 / FGSC 10173</strain>
    </source>
</reference>
<dbReference type="RefSeq" id="XP_001799931.1">
    <property type="nucleotide sequence ID" value="XM_001799879.1"/>
</dbReference>
<feature type="region of interest" description="Disordered" evidence="1">
    <location>
        <begin position="23"/>
        <end position="47"/>
    </location>
</feature>
<dbReference type="KEGG" id="pno:SNOG_09642"/>
<name>Q0UF22_PHANO</name>
<dbReference type="EMBL" id="CH445339">
    <property type="protein sequence ID" value="EAT82907.2"/>
    <property type="molecule type" value="Genomic_DNA"/>
</dbReference>
<proteinExistence type="predicted"/>
<dbReference type="HOGENOM" id="CLU_2794770_0_0_1"/>
<dbReference type="Proteomes" id="UP000001055">
    <property type="component" value="Unassembled WGS sequence"/>
</dbReference>
<dbReference type="InParanoid" id="Q0UF22"/>